<keyword evidence="3" id="KW-1185">Reference proteome</keyword>
<dbReference type="AlphaFoldDB" id="A0A165E8A2"/>
<dbReference type="InParanoid" id="A0A165E8A2"/>
<organism evidence="2 3">
    <name type="scientific">Exidia glandulosa HHB12029</name>
    <dbReference type="NCBI Taxonomy" id="1314781"/>
    <lineage>
        <taxon>Eukaryota</taxon>
        <taxon>Fungi</taxon>
        <taxon>Dikarya</taxon>
        <taxon>Basidiomycota</taxon>
        <taxon>Agaricomycotina</taxon>
        <taxon>Agaricomycetes</taxon>
        <taxon>Auriculariales</taxon>
        <taxon>Exidiaceae</taxon>
        <taxon>Exidia</taxon>
    </lineage>
</organism>
<feature type="transmembrane region" description="Helical" evidence="1">
    <location>
        <begin position="64"/>
        <end position="85"/>
    </location>
</feature>
<accession>A0A165E8A2</accession>
<name>A0A165E8A2_EXIGL</name>
<dbReference type="Proteomes" id="UP000077266">
    <property type="component" value="Unassembled WGS sequence"/>
</dbReference>
<evidence type="ECO:0000256" key="1">
    <source>
        <dbReference type="SAM" id="Phobius"/>
    </source>
</evidence>
<evidence type="ECO:0000313" key="2">
    <source>
        <dbReference type="EMBL" id="KZV86294.1"/>
    </source>
</evidence>
<sequence>MAAGYVNAAFGTFFARQWARRYRFGVTVADAMFRFVAPAMLVQVLLMIPPTAIYFVPPSTTEDIWVLILYSSIPWRVQQVVVLGLMTWTVRRRPLVEGGAQTPVVPLAFSVPSSFRKDASSLTLIPNGNSTRC</sequence>
<reference evidence="2 3" key="1">
    <citation type="journal article" date="2016" name="Mol. Biol. Evol.">
        <title>Comparative Genomics of Early-Diverging Mushroom-Forming Fungi Provides Insights into the Origins of Lignocellulose Decay Capabilities.</title>
        <authorList>
            <person name="Nagy L.G."/>
            <person name="Riley R."/>
            <person name="Tritt A."/>
            <person name="Adam C."/>
            <person name="Daum C."/>
            <person name="Floudas D."/>
            <person name="Sun H."/>
            <person name="Yadav J.S."/>
            <person name="Pangilinan J."/>
            <person name="Larsson K.H."/>
            <person name="Matsuura K."/>
            <person name="Barry K."/>
            <person name="Labutti K."/>
            <person name="Kuo R."/>
            <person name="Ohm R.A."/>
            <person name="Bhattacharya S.S."/>
            <person name="Shirouzu T."/>
            <person name="Yoshinaga Y."/>
            <person name="Martin F.M."/>
            <person name="Grigoriev I.V."/>
            <person name="Hibbett D.S."/>
        </authorList>
    </citation>
    <scope>NUCLEOTIDE SEQUENCE [LARGE SCALE GENOMIC DNA]</scope>
    <source>
        <strain evidence="2 3">HHB12029</strain>
    </source>
</reference>
<protein>
    <submittedName>
        <fullName evidence="2">Uncharacterized protein</fullName>
    </submittedName>
</protein>
<keyword evidence="1" id="KW-1133">Transmembrane helix</keyword>
<proteinExistence type="predicted"/>
<dbReference type="EMBL" id="KV426160">
    <property type="protein sequence ID" value="KZV86294.1"/>
    <property type="molecule type" value="Genomic_DNA"/>
</dbReference>
<gene>
    <name evidence="2" type="ORF">EXIGLDRAFT_724906</name>
</gene>
<feature type="transmembrane region" description="Helical" evidence="1">
    <location>
        <begin position="31"/>
        <end position="52"/>
    </location>
</feature>
<keyword evidence="1" id="KW-0472">Membrane</keyword>
<evidence type="ECO:0000313" key="3">
    <source>
        <dbReference type="Proteomes" id="UP000077266"/>
    </source>
</evidence>
<keyword evidence="1" id="KW-0812">Transmembrane</keyword>
<dbReference type="OrthoDB" id="3324895at2759"/>